<evidence type="ECO:0000259" key="15">
    <source>
        <dbReference type="PROSITE" id="PS51192"/>
    </source>
</evidence>
<dbReference type="InterPro" id="IPR018982">
    <property type="entry name" value="RQC_domain"/>
</dbReference>
<dbReference type="PANTHER" id="PTHR13710">
    <property type="entry name" value="DNA HELICASE RECQ FAMILY MEMBER"/>
    <property type="match status" value="1"/>
</dbReference>
<dbReference type="Gene3D" id="1.10.10.1390">
    <property type="entry name" value="ATP-dependent DNA helicase RecQ"/>
    <property type="match status" value="1"/>
</dbReference>
<comment type="catalytic activity">
    <reaction evidence="11 12">
        <text>Couples ATP hydrolysis with the unwinding of duplex DNA by translocating in the 3'-5' direction.</text>
        <dbReference type="EC" id="5.6.2.4"/>
    </reaction>
</comment>
<proteinExistence type="inferred from homology"/>
<dbReference type="GO" id="GO:0016787">
    <property type="term" value="F:hydrolase activity"/>
    <property type="evidence" value="ECO:0007669"/>
    <property type="project" value="UniProtKB-KW"/>
</dbReference>
<protein>
    <recommendedName>
        <fullName evidence="12">ATP-dependent DNA helicase</fullName>
        <ecNumber evidence="12">5.6.2.4</ecNumber>
    </recommendedName>
</protein>
<evidence type="ECO:0000256" key="1">
    <source>
        <dbReference type="ARBA" id="ARBA00001946"/>
    </source>
</evidence>
<evidence type="ECO:0000256" key="8">
    <source>
        <dbReference type="ARBA" id="ARBA00022840"/>
    </source>
</evidence>
<dbReference type="InterPro" id="IPR010997">
    <property type="entry name" value="HRDC-like_sf"/>
</dbReference>
<dbReference type="InterPro" id="IPR044876">
    <property type="entry name" value="HRDC_dom_sf"/>
</dbReference>
<dbReference type="GO" id="GO:0005634">
    <property type="term" value="C:nucleus"/>
    <property type="evidence" value="ECO:0007669"/>
    <property type="project" value="UniProtKB-SubCell"/>
</dbReference>
<feature type="region of interest" description="Disordered" evidence="13">
    <location>
        <begin position="534"/>
        <end position="561"/>
    </location>
</feature>
<evidence type="ECO:0000256" key="12">
    <source>
        <dbReference type="RuleBase" id="RU364117"/>
    </source>
</evidence>
<dbReference type="InterPro" id="IPR032284">
    <property type="entry name" value="RecQ_Zn-bd"/>
</dbReference>
<comment type="similarity">
    <text evidence="3 12">Belongs to the helicase family. RecQ subfamily.</text>
</comment>
<keyword evidence="4" id="KW-0479">Metal-binding</keyword>
<evidence type="ECO:0000256" key="6">
    <source>
        <dbReference type="ARBA" id="ARBA00022801"/>
    </source>
</evidence>
<comment type="cofactor">
    <cofactor evidence="2">
        <name>Zn(2+)</name>
        <dbReference type="ChEBI" id="CHEBI:29105"/>
    </cofactor>
</comment>
<dbReference type="NCBIfam" id="TIGR00614">
    <property type="entry name" value="recQ_fam"/>
    <property type="match status" value="1"/>
</dbReference>
<dbReference type="SMART" id="SM00956">
    <property type="entry name" value="RQC"/>
    <property type="match status" value="1"/>
</dbReference>
<keyword evidence="12" id="KW-0539">Nucleus</keyword>
<dbReference type="InterPro" id="IPR011545">
    <property type="entry name" value="DEAD/DEAH_box_helicase_dom"/>
</dbReference>
<comment type="catalytic activity">
    <reaction evidence="12">
        <text>ATP + H2O = ADP + phosphate + H(+)</text>
        <dbReference type="Rhea" id="RHEA:13065"/>
        <dbReference type="ChEBI" id="CHEBI:15377"/>
        <dbReference type="ChEBI" id="CHEBI:15378"/>
        <dbReference type="ChEBI" id="CHEBI:30616"/>
        <dbReference type="ChEBI" id="CHEBI:43474"/>
        <dbReference type="ChEBI" id="CHEBI:456216"/>
    </reaction>
</comment>
<dbReference type="SMART" id="SM00490">
    <property type="entry name" value="HELICc"/>
    <property type="match status" value="1"/>
</dbReference>
<gene>
    <name evidence="17" type="ORF">GBAR_LOCUS9002</name>
</gene>
<dbReference type="GO" id="GO:0009378">
    <property type="term" value="F:four-way junction helicase activity"/>
    <property type="evidence" value="ECO:0007669"/>
    <property type="project" value="TreeGrafter"/>
</dbReference>
<dbReference type="SUPFAM" id="SSF47819">
    <property type="entry name" value="HRDC-like"/>
    <property type="match status" value="1"/>
</dbReference>
<dbReference type="Proteomes" id="UP001174909">
    <property type="component" value="Unassembled WGS sequence"/>
</dbReference>
<evidence type="ECO:0000256" key="9">
    <source>
        <dbReference type="ARBA" id="ARBA00023125"/>
    </source>
</evidence>
<comment type="cofactor">
    <cofactor evidence="1">
        <name>Mg(2+)</name>
        <dbReference type="ChEBI" id="CHEBI:18420"/>
    </cofactor>
</comment>
<keyword evidence="7 12" id="KW-0347">Helicase</keyword>
<dbReference type="PROSITE" id="PS51194">
    <property type="entry name" value="HELICASE_CTER"/>
    <property type="match status" value="1"/>
</dbReference>
<evidence type="ECO:0000256" key="10">
    <source>
        <dbReference type="ARBA" id="ARBA00023235"/>
    </source>
</evidence>
<dbReference type="InterPro" id="IPR029491">
    <property type="entry name" value="Helicase_HTH"/>
</dbReference>
<dbReference type="GO" id="GO:0003677">
    <property type="term" value="F:DNA binding"/>
    <property type="evidence" value="ECO:0007669"/>
    <property type="project" value="UniProtKB-KW"/>
</dbReference>
<evidence type="ECO:0000256" key="4">
    <source>
        <dbReference type="ARBA" id="ARBA00022723"/>
    </source>
</evidence>
<dbReference type="CDD" id="cd17920">
    <property type="entry name" value="DEXHc_RecQ"/>
    <property type="match status" value="1"/>
</dbReference>
<evidence type="ECO:0000256" key="7">
    <source>
        <dbReference type="ARBA" id="ARBA00022806"/>
    </source>
</evidence>
<dbReference type="GO" id="GO:0005524">
    <property type="term" value="F:ATP binding"/>
    <property type="evidence" value="ECO:0007669"/>
    <property type="project" value="UniProtKB-KW"/>
</dbReference>
<dbReference type="Gene3D" id="1.10.10.10">
    <property type="entry name" value="Winged helix-like DNA-binding domain superfamily/Winged helix DNA-binding domain"/>
    <property type="match status" value="1"/>
</dbReference>
<dbReference type="FunFam" id="3.40.50.300:FF:000156">
    <property type="entry name" value="ATP-dependent DNA helicase recQ"/>
    <property type="match status" value="1"/>
</dbReference>
<evidence type="ECO:0000256" key="5">
    <source>
        <dbReference type="ARBA" id="ARBA00022741"/>
    </source>
</evidence>
<dbReference type="InterPro" id="IPR001650">
    <property type="entry name" value="Helicase_C-like"/>
</dbReference>
<dbReference type="GO" id="GO:0006310">
    <property type="term" value="P:DNA recombination"/>
    <property type="evidence" value="ECO:0007669"/>
    <property type="project" value="InterPro"/>
</dbReference>
<keyword evidence="5 12" id="KW-0547">Nucleotide-binding</keyword>
<dbReference type="InterPro" id="IPR002121">
    <property type="entry name" value="HRDC_dom"/>
</dbReference>
<dbReference type="SMART" id="SM00341">
    <property type="entry name" value="HRDC"/>
    <property type="match status" value="1"/>
</dbReference>
<dbReference type="Pfam" id="PF00270">
    <property type="entry name" value="DEAD"/>
    <property type="match status" value="1"/>
</dbReference>
<dbReference type="PROSITE" id="PS50967">
    <property type="entry name" value="HRDC"/>
    <property type="match status" value="1"/>
</dbReference>
<dbReference type="Pfam" id="PF09382">
    <property type="entry name" value="RQC"/>
    <property type="match status" value="1"/>
</dbReference>
<dbReference type="InterPro" id="IPR036388">
    <property type="entry name" value="WH-like_DNA-bd_sf"/>
</dbReference>
<dbReference type="CDD" id="cd18794">
    <property type="entry name" value="SF2_C_RecQ"/>
    <property type="match status" value="1"/>
</dbReference>
<evidence type="ECO:0000259" key="14">
    <source>
        <dbReference type="PROSITE" id="PS50967"/>
    </source>
</evidence>
<dbReference type="GO" id="GO:0030894">
    <property type="term" value="C:replisome"/>
    <property type="evidence" value="ECO:0007669"/>
    <property type="project" value="TreeGrafter"/>
</dbReference>
<dbReference type="PROSITE" id="PS51192">
    <property type="entry name" value="HELICASE_ATP_BIND_1"/>
    <property type="match status" value="1"/>
</dbReference>
<keyword evidence="8 12" id="KW-0067">ATP-binding</keyword>
<feature type="domain" description="Helicase ATP-binding" evidence="15">
    <location>
        <begin position="1"/>
        <end position="125"/>
    </location>
</feature>
<dbReference type="GO" id="GO:0005737">
    <property type="term" value="C:cytoplasm"/>
    <property type="evidence" value="ECO:0007669"/>
    <property type="project" value="TreeGrafter"/>
</dbReference>
<dbReference type="GO" id="GO:0006260">
    <property type="term" value="P:DNA replication"/>
    <property type="evidence" value="ECO:0007669"/>
    <property type="project" value="InterPro"/>
</dbReference>
<dbReference type="Pfam" id="PF00570">
    <property type="entry name" value="HRDC"/>
    <property type="match status" value="1"/>
</dbReference>
<evidence type="ECO:0000313" key="18">
    <source>
        <dbReference type="Proteomes" id="UP001174909"/>
    </source>
</evidence>
<sequence length="665" mass="74796">MKDQVDGLKAIGIKAEYINSSLSYEETTRIRGEVLRGEVKILYVSPERLALEGFQNFLKNLTVSLVAVDEAHCISEWGHDFRPEYRGLGALRRSMPEVPFIALTATATHRVRDDIVTQLGLKSPKRFVASFNRANLSYEIRTKQNAFGQIVELLEVRQGQAAIIYCFSRKETEEIAVDLRQLGFAAKPYHAGMDSEARRRTQEGFITGEFTIVVATIAFGMGIDKPDVRLVVHYSLPKSLESYYQETGRAGRDGLPSDCVLLYSYGDKSKQEFFINKIDDHIERKKSQDQLNKVIEFSQLTSCRRRFLLEYFGDDTISQGEKQNNCGGCDVCSTPREKFDAKIIVQKILSAIIRTGERFGIAHVNDVLLGSRRKKVLEFGHDSLSVYGIVKDYDRNELREIAAMLEAEGLIVKNEGEYPTFRVTEKGRRFLKNGESLTLSKPQRVEPPRRTRVYAAMADNPDLFERLRRLRLDIARELGIPPYLVFGDASLRDMSAKVPRNLAQFALVSGVGSVKLEQYGEKFLAEITEYTEHHPTATNGVGTSRDDRPTVRRTPNTHRSGSTYAETREFLNQGMSVDQVAHRRGLALGTIISHVEMMVGNGMTVDLASSLPKSDRMAKIESAFSEVGGIQAKLAEVMKTLDDEIPYEDVRIVRAHLTQSINGVS</sequence>
<dbReference type="AlphaFoldDB" id="A0AA35WEL4"/>
<dbReference type="GO" id="GO:0043138">
    <property type="term" value="F:3'-5' DNA helicase activity"/>
    <property type="evidence" value="ECO:0007669"/>
    <property type="project" value="UniProtKB-EC"/>
</dbReference>
<dbReference type="EC" id="5.6.2.4" evidence="12"/>
<keyword evidence="9" id="KW-0238">DNA-binding</keyword>
<dbReference type="Gene3D" id="1.10.150.80">
    <property type="entry name" value="HRDC domain"/>
    <property type="match status" value="1"/>
</dbReference>
<feature type="domain" description="Helicase C-terminal" evidence="16">
    <location>
        <begin position="149"/>
        <end position="295"/>
    </location>
</feature>
<reference evidence="17" key="1">
    <citation type="submission" date="2023-03" db="EMBL/GenBank/DDBJ databases">
        <authorList>
            <person name="Steffen K."/>
            <person name="Cardenas P."/>
        </authorList>
    </citation>
    <scope>NUCLEOTIDE SEQUENCE</scope>
</reference>
<keyword evidence="18" id="KW-1185">Reference proteome</keyword>
<evidence type="ECO:0000256" key="13">
    <source>
        <dbReference type="SAM" id="MobiDB-lite"/>
    </source>
</evidence>
<comment type="caution">
    <text evidence="17">The sequence shown here is derived from an EMBL/GenBank/DDBJ whole genome shotgun (WGS) entry which is preliminary data.</text>
</comment>
<dbReference type="InterPro" id="IPR004589">
    <property type="entry name" value="DNA_helicase_ATP-dep_RecQ"/>
</dbReference>
<dbReference type="Pfam" id="PF14493">
    <property type="entry name" value="HTH_40"/>
    <property type="match status" value="1"/>
</dbReference>
<dbReference type="PANTHER" id="PTHR13710:SF105">
    <property type="entry name" value="ATP-DEPENDENT DNA HELICASE Q1"/>
    <property type="match status" value="1"/>
</dbReference>
<accession>A0AA35WEL4</accession>
<organism evidence="17 18">
    <name type="scientific">Geodia barretti</name>
    <name type="common">Barrett's horny sponge</name>
    <dbReference type="NCBI Taxonomy" id="519541"/>
    <lineage>
        <taxon>Eukaryota</taxon>
        <taxon>Metazoa</taxon>
        <taxon>Porifera</taxon>
        <taxon>Demospongiae</taxon>
        <taxon>Heteroscleromorpha</taxon>
        <taxon>Tetractinellida</taxon>
        <taxon>Astrophorina</taxon>
        <taxon>Geodiidae</taxon>
        <taxon>Geodia</taxon>
    </lineage>
</organism>
<keyword evidence="6 12" id="KW-0378">Hydrolase</keyword>
<feature type="domain" description="HRDC" evidence="14">
    <location>
        <begin position="457"/>
        <end position="537"/>
    </location>
</feature>
<evidence type="ECO:0000256" key="2">
    <source>
        <dbReference type="ARBA" id="ARBA00001947"/>
    </source>
</evidence>
<dbReference type="InterPro" id="IPR014001">
    <property type="entry name" value="Helicase_ATP-bd"/>
</dbReference>
<dbReference type="GO" id="GO:0006281">
    <property type="term" value="P:DNA repair"/>
    <property type="evidence" value="ECO:0007669"/>
    <property type="project" value="InterPro"/>
</dbReference>
<dbReference type="GO" id="GO:0046872">
    <property type="term" value="F:metal ion binding"/>
    <property type="evidence" value="ECO:0007669"/>
    <property type="project" value="UniProtKB-KW"/>
</dbReference>
<evidence type="ECO:0000256" key="3">
    <source>
        <dbReference type="ARBA" id="ARBA00005446"/>
    </source>
</evidence>
<dbReference type="Pfam" id="PF16124">
    <property type="entry name" value="RecQ_Zn_bind"/>
    <property type="match status" value="1"/>
</dbReference>
<dbReference type="InterPro" id="IPR036390">
    <property type="entry name" value="WH_DNA-bd_sf"/>
</dbReference>
<evidence type="ECO:0000259" key="16">
    <source>
        <dbReference type="PROSITE" id="PS51194"/>
    </source>
</evidence>
<comment type="subcellular location">
    <subcellularLocation>
        <location evidence="12">Nucleus</location>
    </subcellularLocation>
</comment>
<dbReference type="Gene3D" id="3.40.50.300">
    <property type="entry name" value="P-loop containing nucleotide triphosphate hydrolases"/>
    <property type="match status" value="2"/>
</dbReference>
<dbReference type="InterPro" id="IPR027417">
    <property type="entry name" value="P-loop_NTPase"/>
</dbReference>
<dbReference type="Pfam" id="PF00271">
    <property type="entry name" value="Helicase_C"/>
    <property type="match status" value="1"/>
</dbReference>
<evidence type="ECO:0000256" key="11">
    <source>
        <dbReference type="ARBA" id="ARBA00034617"/>
    </source>
</evidence>
<keyword evidence="10" id="KW-0413">Isomerase</keyword>
<dbReference type="SUPFAM" id="SSF52540">
    <property type="entry name" value="P-loop containing nucleoside triphosphate hydrolases"/>
    <property type="match status" value="1"/>
</dbReference>
<dbReference type="EMBL" id="CASHTH010001359">
    <property type="protein sequence ID" value="CAI8014396.1"/>
    <property type="molecule type" value="Genomic_DNA"/>
</dbReference>
<dbReference type="SUPFAM" id="SSF46785">
    <property type="entry name" value="Winged helix' DNA-binding domain"/>
    <property type="match status" value="1"/>
</dbReference>
<name>A0AA35WEL4_GEOBA</name>
<evidence type="ECO:0000313" key="17">
    <source>
        <dbReference type="EMBL" id="CAI8014396.1"/>
    </source>
</evidence>